<dbReference type="SUPFAM" id="SSF52833">
    <property type="entry name" value="Thioredoxin-like"/>
    <property type="match status" value="1"/>
</dbReference>
<dbReference type="GO" id="GO:0005975">
    <property type="term" value="P:carbohydrate metabolic process"/>
    <property type="evidence" value="ECO:0007669"/>
    <property type="project" value="InterPro"/>
</dbReference>
<dbReference type="PIRSF" id="PIRSF006402">
    <property type="entry name" value="UCP006402_thioredoxin"/>
    <property type="match status" value="1"/>
</dbReference>
<dbReference type="PANTHER" id="PTHR42899:SF1">
    <property type="entry name" value="SPERMATOGENESIS-ASSOCIATED PROTEIN 20"/>
    <property type="match status" value="1"/>
</dbReference>
<dbReference type="InterPro" id="IPR024705">
    <property type="entry name" value="Ssp411"/>
</dbReference>
<dbReference type="Pfam" id="PF03190">
    <property type="entry name" value="Thioredox_DsbH"/>
    <property type="match status" value="1"/>
</dbReference>
<dbReference type="InterPro" id="IPR012341">
    <property type="entry name" value="6hp_glycosidase-like_sf"/>
</dbReference>
<dbReference type="EMBL" id="CP022163">
    <property type="protein sequence ID" value="ATB28203.1"/>
    <property type="molecule type" value="Genomic_DNA"/>
</dbReference>
<feature type="domain" description="Spermatogenesis-associated protein 20-like TRX" evidence="1">
    <location>
        <begin position="45"/>
        <end position="204"/>
    </location>
</feature>
<dbReference type="PANTHER" id="PTHR42899">
    <property type="entry name" value="SPERMATOGENESIS-ASSOCIATED PROTEIN 20"/>
    <property type="match status" value="1"/>
</dbReference>
<keyword evidence="2" id="KW-0418">Kinase</keyword>
<accession>A0A250IAG2</accession>
<keyword evidence="3" id="KW-1185">Reference proteome</keyword>
<reference evidence="2 3" key="1">
    <citation type="submission" date="2017-06" db="EMBL/GenBank/DDBJ databases">
        <authorList>
            <person name="Kim H.J."/>
            <person name="Triplett B.A."/>
        </authorList>
    </citation>
    <scope>NUCLEOTIDE SEQUENCE [LARGE SCALE GENOMIC DNA]</scope>
    <source>
        <strain evidence="2 3">DSM 14713</strain>
    </source>
</reference>
<dbReference type="InterPro" id="IPR036249">
    <property type="entry name" value="Thioredoxin-like_sf"/>
</dbReference>
<evidence type="ECO:0000259" key="1">
    <source>
        <dbReference type="Pfam" id="PF03190"/>
    </source>
</evidence>
<dbReference type="CDD" id="cd02955">
    <property type="entry name" value="SSP411"/>
    <property type="match status" value="1"/>
</dbReference>
<dbReference type="GO" id="GO:0016301">
    <property type="term" value="F:kinase activity"/>
    <property type="evidence" value="ECO:0007669"/>
    <property type="project" value="UniProtKB-KW"/>
</dbReference>
<dbReference type="Gene3D" id="3.40.30.10">
    <property type="entry name" value="Glutaredoxin"/>
    <property type="match status" value="1"/>
</dbReference>
<dbReference type="Proteomes" id="UP000217289">
    <property type="component" value="Chromosome"/>
</dbReference>
<proteinExistence type="predicted"/>
<keyword evidence="2" id="KW-0808">Transferase</keyword>
<dbReference type="SUPFAM" id="SSF48208">
    <property type="entry name" value="Six-hairpin glycosidases"/>
    <property type="match status" value="1"/>
</dbReference>
<evidence type="ECO:0000313" key="3">
    <source>
        <dbReference type="Proteomes" id="UP000217289"/>
    </source>
</evidence>
<evidence type="ECO:0000313" key="2">
    <source>
        <dbReference type="EMBL" id="ATB28203.1"/>
    </source>
</evidence>
<dbReference type="InterPro" id="IPR008928">
    <property type="entry name" value="6-hairpin_glycosidase_sf"/>
</dbReference>
<dbReference type="InterPro" id="IPR004879">
    <property type="entry name" value="Ssp411-like_TRX"/>
</dbReference>
<dbReference type="AlphaFoldDB" id="A0A250IAG2"/>
<name>A0A250IAG2_9BACT</name>
<sequence length="742" mass="82536">MLGHVLDKAHLRAFAQHLSTGVCTLAAVFLPEHVMAQPPQSGASNRLAREPSPYLRQHAENPVDWYPWGDEAFARARAENKPLLLSVGYSACHWCHVMAHESFENPAIARLMNEGFINVKVDREERPDVDQIYQGVVQLMGQGGGWPLTVFLTPELVPFFGGTYFPPDDRYGRPGFPKLLQALSEAWTTRREEVLQQAEEFRQGLGELAHYGLDAAPAALKGEDLVAMGMSMLRRMDGVHGGFGGAPKFPNPMNVALLLRAWRRAPEQEALKQAVMLTLEKMARGGIYDQLGGGFHRYSVDERWLVPHFEKMLYDNAQLLHLYTEAWQIEPRPLWRQVVEETVEYVLREMTDARGGFYATQDADSEGEEGRFFVWTPEQVKAVLDSESADLVSRRFHLTPRGNFEHGTTVLEAAVPVETLASDFSMSVEETRELLDEARRRLFEAREKRVKPGRDDKILSGWNGLMIRALAFAGRVFARADWVERAQKAADFLLAELWDGQRLLRSYQEGQARIPGFLEDYGNLAAGLTSLYQATFEPRYLEAAEALVRVSEELFWDVDKQAWLTAPRAQGDLVVATYATFDNAVPSGASTLTEAQVALAALTGNKHHLDLPERYVSRMREQLQKNPMGYGHLALAADALMEGAPSVTFAGTRDAVEPLLAAARGVYAPTSALAWKEPAAPMPASMRETFLGREPVGGLAAAYVCRHFACEPPVTDAEVFSRRLAQGGFSANVLADGQHIGQ</sequence>
<protein>
    <submittedName>
        <fullName evidence="2">Thymidylate kinase</fullName>
    </submittedName>
</protein>
<gene>
    <name evidence="2" type="ORF">MEBOL_001649</name>
</gene>
<organism evidence="2 3">
    <name type="scientific">Melittangium boletus DSM 14713</name>
    <dbReference type="NCBI Taxonomy" id="1294270"/>
    <lineage>
        <taxon>Bacteria</taxon>
        <taxon>Pseudomonadati</taxon>
        <taxon>Myxococcota</taxon>
        <taxon>Myxococcia</taxon>
        <taxon>Myxococcales</taxon>
        <taxon>Cystobacterineae</taxon>
        <taxon>Archangiaceae</taxon>
        <taxon>Melittangium</taxon>
    </lineage>
</organism>
<dbReference type="Gene3D" id="1.50.10.10">
    <property type="match status" value="1"/>
</dbReference>
<dbReference type="KEGG" id="mbd:MEBOL_001649"/>